<dbReference type="InterPro" id="IPR016130">
    <property type="entry name" value="Tyr_Pase_AS"/>
</dbReference>
<name>A0A0F3RTR8_9LACO</name>
<dbReference type="InterPro" id="IPR000387">
    <property type="entry name" value="Tyr_Pase_dom"/>
</dbReference>
<feature type="signal peptide" evidence="1">
    <location>
        <begin position="1"/>
        <end position="26"/>
    </location>
</feature>
<evidence type="ECO:0000259" key="2">
    <source>
        <dbReference type="PROSITE" id="PS50056"/>
    </source>
</evidence>
<comment type="caution">
    <text evidence="3">The sequence shown here is derived from an EMBL/GenBank/DDBJ whole genome shotgun (WGS) entry which is preliminary data.</text>
</comment>
<dbReference type="Gene3D" id="3.90.190.10">
    <property type="entry name" value="Protein tyrosine phosphatase superfamily"/>
    <property type="match status" value="1"/>
</dbReference>
<dbReference type="PROSITE" id="PS00383">
    <property type="entry name" value="TYR_PHOSPHATASE_1"/>
    <property type="match status" value="1"/>
</dbReference>
<sequence length="260" mass="29073">MRLQRLMISFGCALALFGGTAAPVMAATTSDKDLQPAVSTKVNAPIHLDGTENARDMGGYKGKHGLYVKRGRLLRSDSLDKLTTLDTIRLTQDWNVQQIVDLRTSDQIKKKPDTLIEGVNYLQASVLGTRSNYDNDDEGMYKDMAFKPAAKRSYHRLLTQIAKQKKGAVLFHCSHGMDRTGTSAAIIYSILGVSRKDIQRDYLLSNTQLGVTWAKPALLNQFFTDVTKQYGSMENYVHKGLKITPAQERAIRLNYLTLKK</sequence>
<dbReference type="EMBL" id="JZCR01000012">
    <property type="protein sequence ID" value="KJW12999.1"/>
    <property type="molecule type" value="Genomic_DNA"/>
</dbReference>
<keyword evidence="1" id="KW-0732">Signal</keyword>
<dbReference type="OrthoDB" id="2317858at2"/>
<dbReference type="InterPro" id="IPR026893">
    <property type="entry name" value="Tyr/Ser_Pase_IphP-type"/>
</dbReference>
<dbReference type="Pfam" id="PF13350">
    <property type="entry name" value="Y_phosphatase3"/>
    <property type="match status" value="1"/>
</dbReference>
<dbReference type="STRING" id="216463.VC81_05770"/>
<dbReference type="RefSeq" id="WP_045807206.1">
    <property type="nucleotide sequence ID" value="NZ_JZCR01000012.1"/>
</dbReference>
<dbReference type="AlphaFoldDB" id="A0A0F3RTR8"/>
<evidence type="ECO:0000313" key="3">
    <source>
        <dbReference type="EMBL" id="KJW12999.1"/>
    </source>
</evidence>
<dbReference type="SUPFAM" id="SSF52799">
    <property type="entry name" value="(Phosphotyrosine protein) phosphatases II"/>
    <property type="match status" value="1"/>
</dbReference>
<reference evidence="3 4" key="1">
    <citation type="submission" date="2015-03" db="EMBL/GenBank/DDBJ databases">
        <authorList>
            <person name="Zheng J."/>
            <person name="Ganezle M."/>
        </authorList>
    </citation>
    <scope>NUCLEOTIDE SEQUENCE [LARGE SCALE GENOMIC DNA]</scope>
    <source>
        <strain evidence="3 4">LP38</strain>
    </source>
</reference>
<organism evidence="3 4">
    <name type="scientific">Levilactobacillus spicheri</name>
    <dbReference type="NCBI Taxonomy" id="216463"/>
    <lineage>
        <taxon>Bacteria</taxon>
        <taxon>Bacillati</taxon>
        <taxon>Bacillota</taxon>
        <taxon>Bacilli</taxon>
        <taxon>Lactobacillales</taxon>
        <taxon>Lactobacillaceae</taxon>
        <taxon>Levilactobacillus</taxon>
    </lineage>
</organism>
<proteinExistence type="predicted"/>
<gene>
    <name evidence="3" type="ORF">VC81_05770</name>
</gene>
<dbReference type="PROSITE" id="PS50056">
    <property type="entry name" value="TYR_PHOSPHATASE_2"/>
    <property type="match status" value="1"/>
</dbReference>
<feature type="chain" id="PRO_5002465912" evidence="1">
    <location>
        <begin position="27"/>
        <end position="260"/>
    </location>
</feature>
<accession>A0A0F3RTR8</accession>
<dbReference type="Proteomes" id="UP000033491">
    <property type="component" value="Unassembled WGS sequence"/>
</dbReference>
<feature type="domain" description="Tyrosine specific protein phosphatases" evidence="2">
    <location>
        <begin position="152"/>
        <end position="186"/>
    </location>
</feature>
<dbReference type="InterPro" id="IPR029021">
    <property type="entry name" value="Prot-tyrosine_phosphatase-like"/>
</dbReference>
<dbReference type="PATRIC" id="fig|216463.3.peg.269"/>
<protein>
    <submittedName>
        <fullName evidence="3">Protein tyrosine phosphatase</fullName>
    </submittedName>
</protein>
<evidence type="ECO:0000256" key="1">
    <source>
        <dbReference type="SAM" id="SignalP"/>
    </source>
</evidence>
<evidence type="ECO:0000313" key="4">
    <source>
        <dbReference type="Proteomes" id="UP000033491"/>
    </source>
</evidence>
<dbReference type="GO" id="GO:0004721">
    <property type="term" value="F:phosphoprotein phosphatase activity"/>
    <property type="evidence" value="ECO:0007669"/>
    <property type="project" value="InterPro"/>
</dbReference>